<evidence type="ECO:0000313" key="14">
    <source>
        <dbReference type="EMBL" id="MEO9247796.1"/>
    </source>
</evidence>
<reference evidence="14 15" key="1">
    <citation type="submission" date="2024-05" db="EMBL/GenBank/DDBJ databases">
        <authorList>
            <person name="Yi C."/>
        </authorList>
    </citation>
    <scope>NUCLEOTIDE SEQUENCE [LARGE SCALE GENOMIC DNA]</scope>
    <source>
        <strain evidence="14 15">XS13</strain>
    </source>
</reference>
<dbReference type="InterPro" id="IPR006182">
    <property type="entry name" value="FliF_N_dom"/>
</dbReference>
<organism evidence="14 15">
    <name type="scientific">Citricoccus nitrophenolicus</name>
    <dbReference type="NCBI Taxonomy" id="863575"/>
    <lineage>
        <taxon>Bacteria</taxon>
        <taxon>Bacillati</taxon>
        <taxon>Actinomycetota</taxon>
        <taxon>Actinomycetes</taxon>
        <taxon>Micrococcales</taxon>
        <taxon>Micrococcaceae</taxon>
        <taxon>Citricoccus</taxon>
    </lineage>
</organism>
<protein>
    <recommendedName>
        <fullName evidence="9">Flagellar M-ring protein</fullName>
    </recommendedName>
</protein>
<comment type="subcellular location">
    <subcellularLocation>
        <location evidence="1 9">Bacterial flagellum basal body</location>
    </subcellularLocation>
    <subcellularLocation>
        <location evidence="2">Cell membrane</location>
        <topology evidence="2">Multi-pass membrane protein</topology>
    </subcellularLocation>
</comment>
<keyword evidence="5 11" id="KW-0812">Transmembrane</keyword>
<evidence type="ECO:0000256" key="7">
    <source>
        <dbReference type="ARBA" id="ARBA00023136"/>
    </source>
</evidence>
<keyword evidence="4" id="KW-1003">Cell membrane</keyword>
<dbReference type="PANTHER" id="PTHR30046">
    <property type="entry name" value="FLAGELLAR M-RING PROTEIN"/>
    <property type="match status" value="1"/>
</dbReference>
<dbReference type="InterPro" id="IPR000067">
    <property type="entry name" value="FlgMring_FliF"/>
</dbReference>
<dbReference type="Gene3D" id="3.30.300.30">
    <property type="match status" value="1"/>
</dbReference>
<comment type="similarity">
    <text evidence="3 9">Belongs to the FliF family.</text>
</comment>
<keyword evidence="15" id="KW-1185">Reference proteome</keyword>
<evidence type="ECO:0000256" key="10">
    <source>
        <dbReference type="SAM" id="MobiDB-lite"/>
    </source>
</evidence>
<dbReference type="InterPro" id="IPR045851">
    <property type="entry name" value="AMP-bd_C_sf"/>
</dbReference>
<dbReference type="PANTHER" id="PTHR30046:SF0">
    <property type="entry name" value="FLAGELLAR M-RING PROTEIN"/>
    <property type="match status" value="1"/>
</dbReference>
<dbReference type="InterPro" id="IPR013556">
    <property type="entry name" value="Flag_M-ring_C"/>
</dbReference>
<accession>A0ABV0IHZ7</accession>
<dbReference type="PIRSF" id="PIRSF004862">
    <property type="entry name" value="FliF"/>
    <property type="match status" value="1"/>
</dbReference>
<keyword evidence="6 11" id="KW-1133">Transmembrane helix</keyword>
<evidence type="ECO:0000256" key="9">
    <source>
        <dbReference type="PIRNR" id="PIRNR004862"/>
    </source>
</evidence>
<evidence type="ECO:0000256" key="8">
    <source>
        <dbReference type="ARBA" id="ARBA00023143"/>
    </source>
</evidence>
<dbReference type="RefSeq" id="WP_347920449.1">
    <property type="nucleotide sequence ID" value="NZ_JBDXMX010000003.1"/>
</dbReference>
<comment type="function">
    <text evidence="9">The M ring may be actively involved in energy transduction.</text>
</comment>
<evidence type="ECO:0000256" key="6">
    <source>
        <dbReference type="ARBA" id="ARBA00022989"/>
    </source>
</evidence>
<dbReference type="InterPro" id="IPR043427">
    <property type="entry name" value="YscJ/FliF"/>
</dbReference>
<evidence type="ECO:0000256" key="11">
    <source>
        <dbReference type="SAM" id="Phobius"/>
    </source>
</evidence>
<evidence type="ECO:0000256" key="1">
    <source>
        <dbReference type="ARBA" id="ARBA00004117"/>
    </source>
</evidence>
<dbReference type="EMBL" id="JBDXMX010000003">
    <property type="protein sequence ID" value="MEO9247796.1"/>
    <property type="molecule type" value="Genomic_DNA"/>
</dbReference>
<dbReference type="NCBIfam" id="TIGR00206">
    <property type="entry name" value="fliF"/>
    <property type="match status" value="1"/>
</dbReference>
<keyword evidence="14" id="KW-0282">Flagellum</keyword>
<keyword evidence="14" id="KW-0969">Cilium</keyword>
<evidence type="ECO:0000259" key="12">
    <source>
        <dbReference type="Pfam" id="PF01514"/>
    </source>
</evidence>
<proteinExistence type="inferred from homology"/>
<feature type="compositionally biased region" description="Low complexity" evidence="10">
    <location>
        <begin position="334"/>
        <end position="343"/>
    </location>
</feature>
<feature type="transmembrane region" description="Helical" evidence="11">
    <location>
        <begin position="442"/>
        <end position="462"/>
    </location>
</feature>
<dbReference type="Pfam" id="PF01514">
    <property type="entry name" value="YscJ_FliF"/>
    <property type="match status" value="1"/>
</dbReference>
<dbReference type="PRINTS" id="PR01009">
    <property type="entry name" value="FLGMRINGFLIF"/>
</dbReference>
<evidence type="ECO:0000259" key="13">
    <source>
        <dbReference type="Pfam" id="PF08345"/>
    </source>
</evidence>
<keyword evidence="14" id="KW-0966">Cell projection</keyword>
<keyword evidence="7 11" id="KW-0472">Membrane</keyword>
<dbReference type="Proteomes" id="UP001484097">
    <property type="component" value="Unassembled WGS sequence"/>
</dbReference>
<sequence>MSLSTSPLPSARRSASSGAAGWFQNLGAKLSEMSIGQRIIASMLAVALVAGGVFAATQAAKPTLSPLFTGLSSSDAAAVVDQLKSAGVEYELQDGGTTILVADDAVYDQRLSAAAAGLPSGGGTGYNLLDEVGITSSEFQQDTTYKRALEGELAATIGQMDGVEQASVKLAMPEETVFASEQGTPTASVFVASPRGDLSNQQVQAIVHLASASVEGMDPTDVAVVDSTGKVLSAVGEGPLDTAGGEDERSAAVTANVQKVLDNLVGPGNSTVAATVATTRSTSETVSEEFTTPEGGVQALTEQTSTEDYTGAGTPAGTGVLGPDNVANTGAGATGNGNFTSGAESRTNAVDKTTTSTTTPAGDVERQTVAVAVDSAAAGGLTDAQVTELVSTAAGLDPERGDLVTVEIIPFSTAGAAEAAQALADAEAAEAAAAQDRLVRDIILYGIAAAVLLVGFVVWMILRRRRTVETLEDLGETAPAPAMLDRSTGPDTGQMPVIATPEPPTQALSSVLPVAKPLEPLPDGPSASQKVHHAAQTDPAKTAEMMRALMEAKEMA</sequence>
<evidence type="ECO:0000256" key="2">
    <source>
        <dbReference type="ARBA" id="ARBA00004651"/>
    </source>
</evidence>
<evidence type="ECO:0000256" key="4">
    <source>
        <dbReference type="ARBA" id="ARBA00022475"/>
    </source>
</evidence>
<feature type="region of interest" description="Disordered" evidence="10">
    <location>
        <begin position="334"/>
        <end position="360"/>
    </location>
</feature>
<evidence type="ECO:0000256" key="3">
    <source>
        <dbReference type="ARBA" id="ARBA00007971"/>
    </source>
</evidence>
<dbReference type="Pfam" id="PF08345">
    <property type="entry name" value="YscJ_FliF_C"/>
    <property type="match status" value="1"/>
</dbReference>
<gene>
    <name evidence="14" type="primary">fliF</name>
    <name evidence="14" type="ORF">ABDK96_08900</name>
</gene>
<feature type="compositionally biased region" description="Polar residues" evidence="10">
    <location>
        <begin position="344"/>
        <end position="360"/>
    </location>
</feature>
<comment type="caution">
    <text evidence="14">The sequence shown here is derived from an EMBL/GenBank/DDBJ whole genome shotgun (WGS) entry which is preliminary data.</text>
</comment>
<keyword evidence="8 9" id="KW-0975">Bacterial flagellum</keyword>
<feature type="domain" description="Flagellar M-ring C-terminal" evidence="13">
    <location>
        <begin position="261"/>
        <end position="411"/>
    </location>
</feature>
<evidence type="ECO:0000313" key="15">
    <source>
        <dbReference type="Proteomes" id="UP001484097"/>
    </source>
</evidence>
<feature type="domain" description="Flagellar M-ring N-terminal" evidence="12">
    <location>
        <begin position="60"/>
        <end position="233"/>
    </location>
</feature>
<name>A0ABV0IHZ7_9MICC</name>
<feature type="region of interest" description="Disordered" evidence="10">
    <location>
        <begin position="515"/>
        <end position="541"/>
    </location>
</feature>
<evidence type="ECO:0000256" key="5">
    <source>
        <dbReference type="ARBA" id="ARBA00022692"/>
    </source>
</evidence>